<dbReference type="InterPro" id="IPR032675">
    <property type="entry name" value="LRR_dom_sf"/>
</dbReference>
<feature type="transmembrane region" description="Helical" evidence="1">
    <location>
        <begin position="124"/>
        <end position="143"/>
    </location>
</feature>
<dbReference type="Proteomes" id="UP000794436">
    <property type="component" value="Unassembled WGS sequence"/>
</dbReference>
<keyword evidence="1" id="KW-1133">Transmembrane helix</keyword>
<name>A0A8K1FP88_PYTOL</name>
<evidence type="ECO:0000313" key="3">
    <source>
        <dbReference type="Proteomes" id="UP000794436"/>
    </source>
</evidence>
<reference evidence="2" key="1">
    <citation type="submission" date="2019-03" db="EMBL/GenBank/DDBJ databases">
        <title>Long read genome sequence of the mycoparasitic Pythium oligandrum ATCC 38472 isolated from sugarbeet rhizosphere.</title>
        <authorList>
            <person name="Gaulin E."/>
        </authorList>
    </citation>
    <scope>NUCLEOTIDE SEQUENCE</scope>
    <source>
        <strain evidence="2">ATCC 38472_TT</strain>
    </source>
</reference>
<feature type="transmembrane region" description="Helical" evidence="1">
    <location>
        <begin position="220"/>
        <end position="243"/>
    </location>
</feature>
<comment type="caution">
    <text evidence="2">The sequence shown here is derived from an EMBL/GenBank/DDBJ whole genome shotgun (WGS) entry which is preliminary data.</text>
</comment>
<dbReference type="EMBL" id="SPLM01000037">
    <property type="protein sequence ID" value="TMW65383.1"/>
    <property type="molecule type" value="Genomic_DNA"/>
</dbReference>
<keyword evidence="1" id="KW-0472">Membrane</keyword>
<evidence type="ECO:0000313" key="2">
    <source>
        <dbReference type="EMBL" id="TMW65383.1"/>
    </source>
</evidence>
<feature type="transmembrane region" description="Helical" evidence="1">
    <location>
        <begin position="357"/>
        <end position="376"/>
    </location>
</feature>
<feature type="transmembrane region" description="Helical" evidence="1">
    <location>
        <begin position="82"/>
        <end position="103"/>
    </location>
</feature>
<dbReference type="Gene3D" id="3.80.10.10">
    <property type="entry name" value="Ribonuclease Inhibitor"/>
    <property type="match status" value="1"/>
</dbReference>
<keyword evidence="3" id="KW-1185">Reference proteome</keyword>
<proteinExistence type="predicted"/>
<dbReference type="AlphaFoldDB" id="A0A8K1FP88"/>
<dbReference type="OrthoDB" id="107262at2759"/>
<feature type="transmembrane region" description="Helical" evidence="1">
    <location>
        <begin position="273"/>
        <end position="296"/>
    </location>
</feature>
<protein>
    <submittedName>
        <fullName evidence="2">Uncharacterized protein</fullName>
    </submittedName>
</protein>
<organism evidence="2 3">
    <name type="scientific">Pythium oligandrum</name>
    <name type="common">Mycoparasitic fungus</name>
    <dbReference type="NCBI Taxonomy" id="41045"/>
    <lineage>
        <taxon>Eukaryota</taxon>
        <taxon>Sar</taxon>
        <taxon>Stramenopiles</taxon>
        <taxon>Oomycota</taxon>
        <taxon>Peronosporomycetes</taxon>
        <taxon>Pythiales</taxon>
        <taxon>Pythiaceae</taxon>
        <taxon>Pythium</taxon>
    </lineage>
</organism>
<dbReference type="SUPFAM" id="SSF52058">
    <property type="entry name" value="L domain-like"/>
    <property type="match status" value="1"/>
</dbReference>
<sequence>MPRQAKLAPSAAPRKRERGVLLSPLKFSIAWFGLLALHALCFGYFLSVSRVYRGLSGTYLAVILDFYSLGMPSTHYPQLSKIHLAIACLHAILAGVMIISSIVRRRLAFYPFQRRAAKRQTHDRTLSGALMTQTYGLYAFFYGRHGIFGVESPYFDLVLVARECLDMTMQSYQAYRLSRYVPRLWLNRVYVALLVISCWSMPLIHIVYKRQIMLSRLLLLFGNALLDLFSTIGLAVILLTSYYKDYDSVVGGFPREYWYNDEWVVNFFNEFQFVLVVSWMDLLSRVLFYSGLVVAVENMKELLRQAPTKKKSSVGPSASFVTKTFTKANAVAQPEIAPTVQPSSISQQPSHRRFDRVAHCVFVVWGLVVLGLHLHAKAQLVPQCLMQVRPWTATQPTCVLLAMDCHINDVRGHEDDINPYWELVDPITVTRIVIRHCPELHMPPTIQRFNHLDTLKLYNTTVVDWSDSAALTKQHHPVIGSLFAIRTNFTGGQLPPGLASRYFPQTVYDIEFSVTNLHTLPDDLDTKWPRGATLYIELSEFERFPSVLTRVQPLYLSLAANRLTEFPVETLQTEGLNFLTLAANPLTTLDVKSPSDVKDVGTVSRIMLMETNVSSLPQWLESFTKRGRVNLHNAPLCTYLQELEAGTRTHFPAVETTPPEELASVMLTSDLTAISKAISCKYYTILLYPLMYEDQWSALTPQPVLFPPPT</sequence>
<feature type="transmembrane region" description="Helical" evidence="1">
    <location>
        <begin position="28"/>
        <end position="46"/>
    </location>
</feature>
<keyword evidence="1" id="KW-0812">Transmembrane</keyword>
<accession>A0A8K1FP88</accession>
<evidence type="ECO:0000256" key="1">
    <source>
        <dbReference type="SAM" id="Phobius"/>
    </source>
</evidence>
<feature type="transmembrane region" description="Helical" evidence="1">
    <location>
        <begin position="189"/>
        <end position="208"/>
    </location>
</feature>
<feature type="transmembrane region" description="Helical" evidence="1">
    <location>
        <begin position="58"/>
        <end position="76"/>
    </location>
</feature>
<gene>
    <name evidence="2" type="ORF">Poli38472_008025</name>
</gene>